<keyword evidence="6" id="KW-1185">Reference proteome</keyword>
<sequence>MSTPVHEVAKLGFGAGTNELYDRVRPSYRPEALAHIRNAVQSAPPLNIVEIGAGTGIFTRALLAHPDWSGSIKQLRAIEPVEGMREQFSKTVIDERVTIAEGAFDRTGVEDGWADLVVIAQAFHWCPDYEKAVREFSRVLKPNGVAVLIWNLEDRDAAKWVAQLRDRVEQHEKGTPQFRLGLWRATFDTPSYPELFAPQEETTWAYPLLGTKEIVVDRACSKSYIAVLPADEKQSVIADVGAIVDKGDSLVYTDKEKGEFEYPYKTTVIVMRKK</sequence>
<evidence type="ECO:0000259" key="4">
    <source>
        <dbReference type="Pfam" id="PF08241"/>
    </source>
</evidence>
<dbReference type="PANTHER" id="PTHR44942">
    <property type="entry name" value="METHYLTRANSF_11 DOMAIN-CONTAINING PROTEIN"/>
    <property type="match status" value="1"/>
</dbReference>
<reference evidence="5 6" key="1">
    <citation type="submission" date="2019-02" db="EMBL/GenBank/DDBJ databases">
        <title>Genome sequencing of the rare red list fungi Phlebia centrifuga.</title>
        <authorList>
            <person name="Buettner E."/>
            <person name="Kellner H."/>
        </authorList>
    </citation>
    <scope>NUCLEOTIDE SEQUENCE [LARGE SCALE GENOMIC DNA]</scope>
    <source>
        <strain evidence="5 6">DSM 108282</strain>
    </source>
</reference>
<dbReference type="InterPro" id="IPR013216">
    <property type="entry name" value="Methyltransf_11"/>
</dbReference>
<dbReference type="InterPro" id="IPR029063">
    <property type="entry name" value="SAM-dependent_MTases_sf"/>
</dbReference>
<dbReference type="SUPFAM" id="SSF53335">
    <property type="entry name" value="S-adenosyl-L-methionine-dependent methyltransferases"/>
    <property type="match status" value="1"/>
</dbReference>
<evidence type="ECO:0000313" key="5">
    <source>
        <dbReference type="EMBL" id="THG99184.1"/>
    </source>
</evidence>
<dbReference type="Proteomes" id="UP000309038">
    <property type="component" value="Unassembled WGS sequence"/>
</dbReference>
<dbReference type="GO" id="GO:0008757">
    <property type="term" value="F:S-adenosylmethionine-dependent methyltransferase activity"/>
    <property type="evidence" value="ECO:0007669"/>
    <property type="project" value="InterPro"/>
</dbReference>
<gene>
    <name evidence="5" type="ORF">EW026_g3123</name>
</gene>
<evidence type="ECO:0000256" key="3">
    <source>
        <dbReference type="ARBA" id="ARBA00022679"/>
    </source>
</evidence>
<evidence type="ECO:0000256" key="1">
    <source>
        <dbReference type="ARBA" id="ARBA00008361"/>
    </source>
</evidence>
<keyword evidence="3" id="KW-0808">Transferase</keyword>
<comment type="caution">
    <text evidence="5">The sequence shown here is derived from an EMBL/GenBank/DDBJ whole genome shotgun (WGS) entry which is preliminary data.</text>
</comment>
<organism evidence="5 6">
    <name type="scientific">Hermanssonia centrifuga</name>
    <dbReference type="NCBI Taxonomy" id="98765"/>
    <lineage>
        <taxon>Eukaryota</taxon>
        <taxon>Fungi</taxon>
        <taxon>Dikarya</taxon>
        <taxon>Basidiomycota</taxon>
        <taxon>Agaricomycotina</taxon>
        <taxon>Agaricomycetes</taxon>
        <taxon>Polyporales</taxon>
        <taxon>Meruliaceae</taxon>
        <taxon>Hermanssonia</taxon>
    </lineage>
</organism>
<name>A0A4S4KL53_9APHY</name>
<feature type="domain" description="Methyltransferase type 11" evidence="4">
    <location>
        <begin position="49"/>
        <end position="147"/>
    </location>
</feature>
<comment type="similarity">
    <text evidence="1">Belongs to the methyltransferase superfamily.</text>
</comment>
<dbReference type="PANTHER" id="PTHR44942:SF4">
    <property type="entry name" value="METHYLTRANSFERASE TYPE 11 DOMAIN-CONTAINING PROTEIN"/>
    <property type="match status" value="1"/>
</dbReference>
<dbReference type="GO" id="GO:0032259">
    <property type="term" value="P:methylation"/>
    <property type="evidence" value="ECO:0007669"/>
    <property type="project" value="UniProtKB-KW"/>
</dbReference>
<dbReference type="CDD" id="cd02440">
    <property type="entry name" value="AdoMet_MTases"/>
    <property type="match status" value="1"/>
</dbReference>
<accession>A0A4S4KL53</accession>
<protein>
    <recommendedName>
        <fullName evidence="4">Methyltransferase type 11 domain-containing protein</fullName>
    </recommendedName>
</protein>
<evidence type="ECO:0000256" key="2">
    <source>
        <dbReference type="ARBA" id="ARBA00022603"/>
    </source>
</evidence>
<evidence type="ECO:0000313" key="6">
    <source>
        <dbReference type="Proteomes" id="UP000309038"/>
    </source>
</evidence>
<proteinExistence type="inferred from homology"/>
<dbReference type="InterPro" id="IPR051052">
    <property type="entry name" value="Diverse_substrate_MTase"/>
</dbReference>
<keyword evidence="2" id="KW-0489">Methyltransferase</keyword>
<dbReference type="Pfam" id="PF08241">
    <property type="entry name" value="Methyltransf_11"/>
    <property type="match status" value="1"/>
</dbReference>
<dbReference type="AlphaFoldDB" id="A0A4S4KL53"/>
<dbReference type="EMBL" id="SGPJ01000089">
    <property type="protein sequence ID" value="THG99184.1"/>
    <property type="molecule type" value="Genomic_DNA"/>
</dbReference>
<dbReference type="Gene3D" id="3.40.50.150">
    <property type="entry name" value="Vaccinia Virus protein VP39"/>
    <property type="match status" value="1"/>
</dbReference>